<sequence length="167" mass="18842">MTPTWIDALQNPEQLLALFREPPADEALRLHSFHLNRRGPAMTLRLSTLRFVDVPPADWRAEEGLDVFEFQLRFLDVAEVAIAGERLPVECRISLAGRPENRFAVLVEGPGVRLGFSANRELAIGHLNAHASAAGPYGTSRRHLGKVDAIRYPQTPDTWEKTYYERL</sequence>
<accession>A0A0K1Q999</accession>
<organism evidence="1 2">
    <name type="scientific">Labilithrix luteola</name>
    <dbReference type="NCBI Taxonomy" id="1391654"/>
    <lineage>
        <taxon>Bacteria</taxon>
        <taxon>Pseudomonadati</taxon>
        <taxon>Myxococcota</taxon>
        <taxon>Polyangia</taxon>
        <taxon>Polyangiales</taxon>
        <taxon>Labilitrichaceae</taxon>
        <taxon>Labilithrix</taxon>
    </lineage>
</organism>
<dbReference type="AlphaFoldDB" id="A0A0K1Q999"/>
<dbReference type="EMBL" id="CP012333">
    <property type="protein sequence ID" value="AKV02309.1"/>
    <property type="molecule type" value="Genomic_DNA"/>
</dbReference>
<dbReference type="Proteomes" id="UP000064967">
    <property type="component" value="Chromosome"/>
</dbReference>
<dbReference type="InterPro" id="IPR028957">
    <property type="entry name" value="Imm50"/>
</dbReference>
<dbReference type="RefSeq" id="WP_169928269.1">
    <property type="nucleotide sequence ID" value="NZ_CP012333.1"/>
</dbReference>
<proteinExistence type="predicted"/>
<dbReference type="STRING" id="1391654.AKJ09_08972"/>
<evidence type="ECO:0000313" key="2">
    <source>
        <dbReference type="Proteomes" id="UP000064967"/>
    </source>
</evidence>
<gene>
    <name evidence="1" type="ORF">AKJ09_08972</name>
</gene>
<name>A0A0K1Q999_9BACT</name>
<dbReference type="Pfam" id="PF15594">
    <property type="entry name" value="Imm50"/>
    <property type="match status" value="1"/>
</dbReference>
<dbReference type="KEGG" id="llu:AKJ09_08972"/>
<protein>
    <submittedName>
        <fullName evidence="1">Uncharacterized protein</fullName>
    </submittedName>
</protein>
<reference evidence="1 2" key="1">
    <citation type="submission" date="2015-08" db="EMBL/GenBank/DDBJ databases">
        <authorList>
            <person name="Babu N.S."/>
            <person name="Beckwith C.J."/>
            <person name="Beseler K.G."/>
            <person name="Brison A."/>
            <person name="Carone J.V."/>
            <person name="Caskin T.P."/>
            <person name="Diamond M."/>
            <person name="Durham M.E."/>
            <person name="Foxe J.M."/>
            <person name="Go M."/>
            <person name="Henderson B.A."/>
            <person name="Jones I.B."/>
            <person name="McGettigan J.A."/>
            <person name="Micheletti S.J."/>
            <person name="Nasrallah M.E."/>
            <person name="Ortiz D."/>
            <person name="Piller C.R."/>
            <person name="Privatt S.R."/>
            <person name="Schneider S.L."/>
            <person name="Sharp S."/>
            <person name="Smith T.C."/>
            <person name="Stanton J.D."/>
            <person name="Ullery H.E."/>
            <person name="Wilson R.J."/>
            <person name="Serrano M.G."/>
            <person name="Buck G."/>
            <person name="Lee V."/>
            <person name="Wang Y."/>
            <person name="Carvalho R."/>
            <person name="Voegtly L."/>
            <person name="Shi R."/>
            <person name="Duckworth R."/>
            <person name="Johnson A."/>
            <person name="Loviza R."/>
            <person name="Walstead R."/>
            <person name="Shah Z."/>
            <person name="Kiflezghi M."/>
            <person name="Wade K."/>
            <person name="Ball S.L."/>
            <person name="Bradley K.W."/>
            <person name="Asai D.J."/>
            <person name="Bowman C.A."/>
            <person name="Russell D.A."/>
            <person name="Pope W.H."/>
            <person name="Jacobs-Sera D."/>
            <person name="Hendrix R.W."/>
            <person name="Hatfull G.F."/>
        </authorList>
    </citation>
    <scope>NUCLEOTIDE SEQUENCE [LARGE SCALE GENOMIC DNA]</scope>
    <source>
        <strain evidence="1 2">DSM 27648</strain>
    </source>
</reference>
<evidence type="ECO:0000313" key="1">
    <source>
        <dbReference type="EMBL" id="AKV02309.1"/>
    </source>
</evidence>
<keyword evidence="2" id="KW-1185">Reference proteome</keyword>